<proteinExistence type="predicted"/>
<dbReference type="AlphaFoldDB" id="A0A382T0Y8"/>
<reference evidence="1" key="1">
    <citation type="submission" date="2018-05" db="EMBL/GenBank/DDBJ databases">
        <authorList>
            <person name="Lanie J.A."/>
            <person name="Ng W.-L."/>
            <person name="Kazmierczak K.M."/>
            <person name="Andrzejewski T.M."/>
            <person name="Davidsen T.M."/>
            <person name="Wayne K.J."/>
            <person name="Tettelin H."/>
            <person name="Glass J.I."/>
            <person name="Rusch D."/>
            <person name="Podicherti R."/>
            <person name="Tsui H.-C.T."/>
            <person name="Winkler M.E."/>
        </authorList>
    </citation>
    <scope>NUCLEOTIDE SEQUENCE</scope>
</reference>
<protein>
    <submittedName>
        <fullName evidence="1">Uncharacterized protein</fullName>
    </submittedName>
</protein>
<name>A0A382T0Y8_9ZZZZ</name>
<sequence>MFLVFAVRVGPVWLILLQIYDAV</sequence>
<accession>A0A382T0Y8</accession>
<dbReference type="EMBL" id="UINC01132526">
    <property type="protein sequence ID" value="SVD14901.1"/>
    <property type="molecule type" value="Genomic_DNA"/>
</dbReference>
<evidence type="ECO:0000313" key="1">
    <source>
        <dbReference type="EMBL" id="SVD14901.1"/>
    </source>
</evidence>
<organism evidence="1">
    <name type="scientific">marine metagenome</name>
    <dbReference type="NCBI Taxonomy" id="408172"/>
    <lineage>
        <taxon>unclassified sequences</taxon>
        <taxon>metagenomes</taxon>
        <taxon>ecological metagenomes</taxon>
    </lineage>
</organism>
<gene>
    <name evidence="1" type="ORF">METZ01_LOCUS367755</name>
</gene>